<dbReference type="GO" id="GO:0098024">
    <property type="term" value="C:virus tail, fiber"/>
    <property type="evidence" value="ECO:0007669"/>
    <property type="project" value="UniProtKB-KW"/>
</dbReference>
<sequence length="369" mass="40474">MAIDKSYYTIITDVGKAKIANASVTGNKVGFVKIQLGDGGGSEYTPTESQTALKNVVWEGNIGNTTTDETAPNCIILESLIPSSVGGFMIREIGYLDDENNLIAISKYKECYKPSIEQGAVVDMKVKTVLIVSNVNNIELKIDPTIIFATLKDIQDLETKIGTVNTKIDTTKTELTNNLETAKTELNTRIDTENEKQNIKIDQLIAGGSNVASTQIITIDDWVEDAENGFKATVTHSLLTQRIVVNIIDATTKENAVTNFKIIDDNSIEVRSETRSELNVYVINGNAETHFINATVDDNRVSEMTTYSSKKIEDSISSIQLIDTSISITDANDRFTSDKLDGVLEEIMVEISGQRTKGITIVNNLIDMI</sequence>
<keyword evidence="1" id="KW-1227">Viral tail protein</keyword>
<gene>
    <name evidence="4" type="ORF">PHIMMP03_20029</name>
</gene>
<accession>A0A0A8WJ95</accession>
<protein>
    <submittedName>
        <fullName evidence="4">Putative tail fiber protein</fullName>
    </submittedName>
</protein>
<keyword evidence="2" id="KW-1161">Viral attachment to host cell</keyword>
<evidence type="ECO:0000313" key="4">
    <source>
        <dbReference type="EMBL" id="CEK40864.1"/>
    </source>
</evidence>
<evidence type="ECO:0000313" key="5">
    <source>
        <dbReference type="Proteomes" id="UP000030737"/>
    </source>
</evidence>
<keyword evidence="5" id="KW-1185">Reference proteome</keyword>
<reference evidence="4 5" key="1">
    <citation type="submission" date="2014-12" db="EMBL/GenBank/DDBJ databases">
        <title>Whole Genome Sequence and Molecular Characterization of Siphoviridae / Myoviridae Phage Infecting Clostridium difficile.</title>
        <authorList>
            <person name="Monot M."/>
        </authorList>
    </citation>
    <scope>NUCLEOTIDE SEQUENCE [LARGE SCALE GENOMIC DNA]</scope>
</reference>
<dbReference type="Proteomes" id="UP000030737">
    <property type="component" value="Segment"/>
</dbReference>
<name>A0A0A8WJ95_9CAUD</name>
<evidence type="ECO:0000259" key="3">
    <source>
        <dbReference type="Pfam" id="PF12571"/>
    </source>
</evidence>
<dbReference type="GO" id="GO:0019062">
    <property type="term" value="P:virion attachment to host cell"/>
    <property type="evidence" value="ECO:0007669"/>
    <property type="project" value="UniProtKB-KW"/>
</dbReference>
<dbReference type="InterPro" id="IPR022225">
    <property type="entry name" value="Phage_tail_fibre_N"/>
</dbReference>
<organism evidence="4 5">
    <name type="scientific">Clostridium phage phiMMP03</name>
    <dbReference type="NCBI Taxonomy" id="1582157"/>
    <lineage>
        <taxon>Viruses</taxon>
        <taxon>Duplodnaviria</taxon>
        <taxon>Heunggongvirae</taxon>
        <taxon>Uroviricota</taxon>
        <taxon>Caudoviricetes</taxon>
        <taxon>Yongloolinvirus</taxon>
        <taxon>Yongloolinvirus MMP03</taxon>
    </lineage>
</organism>
<keyword evidence="2" id="KW-1160">Virus entry into host cell</keyword>
<feature type="domain" description="Phage tail fibre protein N-terminal" evidence="3">
    <location>
        <begin position="5"/>
        <end position="151"/>
    </location>
</feature>
<evidence type="ECO:0000256" key="1">
    <source>
        <dbReference type="ARBA" id="ARBA00022672"/>
    </source>
</evidence>
<keyword evidence="2" id="KW-0945">Host-virus interaction</keyword>
<dbReference type="PANTHER" id="PTHR35191">
    <property type="entry name" value="PROPHAGE SIDE TAIL FIBER PROTEIN HOMOLOG STFQ-RELATED"/>
    <property type="match status" value="1"/>
</dbReference>
<dbReference type="Pfam" id="PF12571">
    <property type="entry name" value="Phage_tail_fib"/>
    <property type="match status" value="1"/>
</dbReference>
<keyword evidence="1" id="KW-1230">Viral tail fiber protein</keyword>
<dbReference type="EMBL" id="LN681542">
    <property type="protein sequence ID" value="CEK40864.1"/>
    <property type="molecule type" value="Genomic_DNA"/>
</dbReference>
<evidence type="ECO:0000256" key="2">
    <source>
        <dbReference type="ARBA" id="ARBA00022804"/>
    </source>
</evidence>
<dbReference type="GeneID" id="26647111"/>
<keyword evidence="1" id="KW-0946">Virion</keyword>
<proteinExistence type="predicted"/>
<dbReference type="InterPro" id="IPR051934">
    <property type="entry name" value="Phage_Tail_Fiber_Structural"/>
</dbReference>
<dbReference type="KEGG" id="vg:26647111"/>
<dbReference type="RefSeq" id="YP_009214209.1">
    <property type="nucleotide sequence ID" value="NC_028959.1"/>
</dbReference>
<dbReference type="PANTHER" id="PTHR35191:SF1">
    <property type="entry name" value="PROPHAGE SIDE TAIL FIBER PROTEIN HOMOLOG STFQ-RELATED"/>
    <property type="match status" value="1"/>
</dbReference>
<dbReference type="OrthoDB" id="6649at10239"/>